<dbReference type="Pfam" id="PF00201">
    <property type="entry name" value="UDPGT"/>
    <property type="match status" value="1"/>
</dbReference>
<dbReference type="PANTHER" id="PTHR48047:SF227">
    <property type="entry name" value="GLYCOSYLTRANSFERASE"/>
    <property type="match status" value="1"/>
</dbReference>
<dbReference type="InterPro" id="IPR035595">
    <property type="entry name" value="UDP_glycos_trans_CS"/>
</dbReference>
<evidence type="ECO:0000313" key="5">
    <source>
        <dbReference type="EMBL" id="KZV39698.1"/>
    </source>
</evidence>
<comment type="similarity">
    <text evidence="1 3">Belongs to the UDP-glycosyltransferase family.</text>
</comment>
<organism evidence="5 6">
    <name type="scientific">Dorcoceras hygrometricum</name>
    <dbReference type="NCBI Taxonomy" id="472368"/>
    <lineage>
        <taxon>Eukaryota</taxon>
        <taxon>Viridiplantae</taxon>
        <taxon>Streptophyta</taxon>
        <taxon>Embryophyta</taxon>
        <taxon>Tracheophyta</taxon>
        <taxon>Spermatophyta</taxon>
        <taxon>Magnoliopsida</taxon>
        <taxon>eudicotyledons</taxon>
        <taxon>Gunneridae</taxon>
        <taxon>Pentapetalae</taxon>
        <taxon>asterids</taxon>
        <taxon>lamiids</taxon>
        <taxon>Lamiales</taxon>
        <taxon>Gesneriaceae</taxon>
        <taxon>Didymocarpoideae</taxon>
        <taxon>Trichosporeae</taxon>
        <taxon>Loxocarpinae</taxon>
        <taxon>Dorcoceras</taxon>
    </lineage>
</organism>
<dbReference type="FunFam" id="3.40.50.2000:FF:000107">
    <property type="entry name" value="Glycosyltransferase"/>
    <property type="match status" value="1"/>
</dbReference>
<protein>
    <recommendedName>
        <fullName evidence="4">Glycosyltransferase</fullName>
        <ecNumber evidence="4">2.4.1.-</ecNumber>
    </recommendedName>
</protein>
<reference evidence="5 6" key="1">
    <citation type="journal article" date="2015" name="Proc. Natl. Acad. Sci. U.S.A.">
        <title>The resurrection genome of Boea hygrometrica: A blueprint for survival of dehydration.</title>
        <authorList>
            <person name="Xiao L."/>
            <person name="Yang G."/>
            <person name="Zhang L."/>
            <person name="Yang X."/>
            <person name="Zhao S."/>
            <person name="Ji Z."/>
            <person name="Zhou Q."/>
            <person name="Hu M."/>
            <person name="Wang Y."/>
            <person name="Chen M."/>
            <person name="Xu Y."/>
            <person name="Jin H."/>
            <person name="Xiao X."/>
            <person name="Hu G."/>
            <person name="Bao F."/>
            <person name="Hu Y."/>
            <person name="Wan P."/>
            <person name="Li L."/>
            <person name="Deng X."/>
            <person name="Kuang T."/>
            <person name="Xiang C."/>
            <person name="Zhu J.K."/>
            <person name="Oliver M.J."/>
            <person name="He Y."/>
        </authorList>
    </citation>
    <scope>NUCLEOTIDE SEQUENCE [LARGE SCALE GENOMIC DNA]</scope>
    <source>
        <strain evidence="6">cv. XS01</strain>
    </source>
</reference>
<keyword evidence="3" id="KW-0328">Glycosyltransferase</keyword>
<dbReference type="AlphaFoldDB" id="A0A2Z7C1I7"/>
<gene>
    <name evidence="5" type="ORF">F511_22723</name>
</gene>
<evidence type="ECO:0000256" key="4">
    <source>
        <dbReference type="RuleBase" id="RU362057"/>
    </source>
</evidence>
<dbReference type="CDD" id="cd03784">
    <property type="entry name" value="GT1_Gtf-like"/>
    <property type="match status" value="1"/>
</dbReference>
<dbReference type="PANTHER" id="PTHR48047">
    <property type="entry name" value="GLYCOSYLTRANSFERASE"/>
    <property type="match status" value="1"/>
</dbReference>
<keyword evidence="2 3" id="KW-0808">Transferase</keyword>
<name>A0A2Z7C1I7_9LAMI</name>
<dbReference type="EMBL" id="KV000901">
    <property type="protein sequence ID" value="KZV39698.1"/>
    <property type="molecule type" value="Genomic_DNA"/>
</dbReference>
<proteinExistence type="inferred from homology"/>
<dbReference type="InterPro" id="IPR002213">
    <property type="entry name" value="UDP_glucos_trans"/>
</dbReference>
<dbReference type="PROSITE" id="PS00375">
    <property type="entry name" value="UDPGT"/>
    <property type="match status" value="1"/>
</dbReference>
<evidence type="ECO:0000256" key="2">
    <source>
        <dbReference type="ARBA" id="ARBA00022679"/>
    </source>
</evidence>
<evidence type="ECO:0000313" key="6">
    <source>
        <dbReference type="Proteomes" id="UP000250235"/>
    </source>
</evidence>
<dbReference type="Proteomes" id="UP000250235">
    <property type="component" value="Unassembled WGS sequence"/>
</dbReference>
<evidence type="ECO:0000256" key="3">
    <source>
        <dbReference type="RuleBase" id="RU003718"/>
    </source>
</evidence>
<dbReference type="Gene3D" id="3.40.50.2000">
    <property type="entry name" value="Glycogen Phosphorylase B"/>
    <property type="match status" value="2"/>
</dbReference>
<sequence length="465" mass="51386">MGSLSSPHVVIFPFLSQGHIIPILYLSRLLRRRSVVVTLFTTAGNSPGIRESLQDTDVSIIELPFPQSIDGVPQGVENTQKLSFESSFVPFARATEQMQASFEKSLETLQPAVSCIVSDSFLWWTLKSAQKIGIPRLGFFGMGNFSATMYQILGRFKPHAGTDSVDEPFSMTYFPEIELTRNDFDPPFGDINPSGPYVDFLTDCIIALAMSNGLIVNSFYELEPRYVDFWNKNLGPKTWNIGPLCLAAPPPEINRSKNASCHLQWLDEKLERGEPVLYVSFGTQAELSPEQFLAIAEGLEKSGVSFLWAVRPKDLDFLPEFESRVKGRGIVAKEWVDQMKILQHEGVKGFLSHCGWNSVMESISAGVPILAMPFVAEQHLNARFVAEEIGAGLRIMPRGGSVRGYVAAEEVERKVRELMVGGKVAKEVNKRVAEWCGAACAAVKEGGSSWRTLDSLIDTVAGNLN</sequence>
<dbReference type="EC" id="2.4.1.-" evidence="4"/>
<dbReference type="OrthoDB" id="5835829at2759"/>
<evidence type="ECO:0000256" key="1">
    <source>
        <dbReference type="ARBA" id="ARBA00009995"/>
    </source>
</evidence>
<keyword evidence="6" id="KW-1185">Reference proteome</keyword>
<accession>A0A2Z7C1I7</accession>
<dbReference type="SUPFAM" id="SSF53756">
    <property type="entry name" value="UDP-Glycosyltransferase/glycogen phosphorylase"/>
    <property type="match status" value="1"/>
</dbReference>
<dbReference type="GO" id="GO:0035251">
    <property type="term" value="F:UDP-glucosyltransferase activity"/>
    <property type="evidence" value="ECO:0007669"/>
    <property type="project" value="TreeGrafter"/>
</dbReference>